<sequence>MSVMHATLSSRRCRTCSAPWLCYGAWSQGRDFRDVCLTPATAANMLLPLCISKAPRCAEACCWDVLPVASEARLIIVELIKSLHTLNAETILQLVKEVVKRPHQIKGEQVHNHMQVKILKTFTVESFKVLLFSPEGNAGRYSHVTVQLFLYPEVRINVRCHRLCNFADLQAVSTLFTLQTDEAGLAEALRSKCSHRFAQKLKNRMMWMGITVVILDALANKYNFNDLKPNIGGTSGAQLLSSLSGYACTKRAWKKEVFELFMDPLFFTMDASCAHRGGDACALFSVSTSNRFIFPKLQRLTETLRMNPSPAVSAQMFLMFRVLLLRISSQHLTSLWPIMELNGLSEESSTEHLEFPLLSQSSLSSITQLLPFLRTLCCSFQAPPPRSQPVAYLPVADYPAASSHIVLSRLEDIIENEFLDSMES</sequence>
<protein>
    <submittedName>
        <fullName evidence="1">Uncharacterized protein</fullName>
    </submittedName>
</protein>
<dbReference type="InterPro" id="IPR040314">
    <property type="entry name" value="DOP1"/>
</dbReference>
<proteinExistence type="predicted"/>
<keyword evidence="2" id="KW-1185">Reference proteome</keyword>
<name>A0ABV0QN29_9TELE</name>
<dbReference type="EMBL" id="JAHRIN010017458">
    <property type="protein sequence ID" value="MEQ2197254.1"/>
    <property type="molecule type" value="Genomic_DNA"/>
</dbReference>
<accession>A0ABV0QN29</accession>
<comment type="caution">
    <text evidence="1">The sequence shown here is derived from an EMBL/GenBank/DDBJ whole genome shotgun (WGS) entry which is preliminary data.</text>
</comment>
<dbReference type="PANTHER" id="PTHR14042">
    <property type="entry name" value="DOPEY-RELATED"/>
    <property type="match status" value="1"/>
</dbReference>
<reference evidence="1 2" key="1">
    <citation type="submission" date="2021-06" db="EMBL/GenBank/DDBJ databases">
        <authorList>
            <person name="Palmer J.M."/>
        </authorList>
    </citation>
    <scope>NUCLEOTIDE SEQUENCE [LARGE SCALE GENOMIC DNA]</scope>
    <source>
        <strain evidence="1 2">XC_2019</strain>
        <tissue evidence="1">Muscle</tissue>
    </source>
</reference>
<evidence type="ECO:0000313" key="2">
    <source>
        <dbReference type="Proteomes" id="UP001434883"/>
    </source>
</evidence>
<evidence type="ECO:0000313" key="1">
    <source>
        <dbReference type="EMBL" id="MEQ2197254.1"/>
    </source>
</evidence>
<dbReference type="Proteomes" id="UP001434883">
    <property type="component" value="Unassembled WGS sequence"/>
</dbReference>
<gene>
    <name evidence="1" type="ORF">XENOCAPTIV_026345</name>
</gene>
<organism evidence="1 2">
    <name type="scientific">Xenoophorus captivus</name>
    <dbReference type="NCBI Taxonomy" id="1517983"/>
    <lineage>
        <taxon>Eukaryota</taxon>
        <taxon>Metazoa</taxon>
        <taxon>Chordata</taxon>
        <taxon>Craniata</taxon>
        <taxon>Vertebrata</taxon>
        <taxon>Euteleostomi</taxon>
        <taxon>Actinopterygii</taxon>
        <taxon>Neopterygii</taxon>
        <taxon>Teleostei</taxon>
        <taxon>Neoteleostei</taxon>
        <taxon>Acanthomorphata</taxon>
        <taxon>Ovalentaria</taxon>
        <taxon>Atherinomorphae</taxon>
        <taxon>Cyprinodontiformes</taxon>
        <taxon>Goodeidae</taxon>
        <taxon>Xenoophorus</taxon>
    </lineage>
</organism>
<dbReference type="PANTHER" id="PTHR14042:SF23">
    <property type="entry name" value="PROTEIN DOPEY-2"/>
    <property type="match status" value="1"/>
</dbReference>